<gene>
    <name evidence="2" type="ORF">BCR34DRAFT_365779</name>
</gene>
<sequence>MLGRALLLTLMRNPILVAVYFACPRLPASLALNWLGGEGGSASSQARCRTPMVRRRVSPADPRNVVHMGVGGREG</sequence>
<keyword evidence="3" id="KW-1185">Reference proteome</keyword>
<feature type="signal peptide" evidence="1">
    <location>
        <begin position="1"/>
        <end position="18"/>
    </location>
</feature>
<protein>
    <recommendedName>
        <fullName evidence="4">Secreted protein</fullName>
    </recommendedName>
</protein>
<evidence type="ECO:0008006" key="4">
    <source>
        <dbReference type="Google" id="ProtNLM"/>
    </source>
</evidence>
<keyword evidence="1" id="KW-0732">Signal</keyword>
<organism evidence="2 3">
    <name type="scientific">Clohesyomyces aquaticus</name>
    <dbReference type="NCBI Taxonomy" id="1231657"/>
    <lineage>
        <taxon>Eukaryota</taxon>
        <taxon>Fungi</taxon>
        <taxon>Dikarya</taxon>
        <taxon>Ascomycota</taxon>
        <taxon>Pezizomycotina</taxon>
        <taxon>Dothideomycetes</taxon>
        <taxon>Pleosporomycetidae</taxon>
        <taxon>Pleosporales</taxon>
        <taxon>Lindgomycetaceae</taxon>
        <taxon>Clohesyomyces</taxon>
    </lineage>
</organism>
<feature type="chain" id="PRO_5012327456" description="Secreted protein" evidence="1">
    <location>
        <begin position="19"/>
        <end position="75"/>
    </location>
</feature>
<dbReference type="Proteomes" id="UP000193144">
    <property type="component" value="Unassembled WGS sequence"/>
</dbReference>
<evidence type="ECO:0000313" key="3">
    <source>
        <dbReference type="Proteomes" id="UP000193144"/>
    </source>
</evidence>
<evidence type="ECO:0000313" key="2">
    <source>
        <dbReference type="EMBL" id="ORY09753.1"/>
    </source>
</evidence>
<name>A0A1Y1ZHM6_9PLEO</name>
<comment type="caution">
    <text evidence="2">The sequence shown here is derived from an EMBL/GenBank/DDBJ whole genome shotgun (WGS) entry which is preliminary data.</text>
</comment>
<dbReference type="EMBL" id="MCFA01000082">
    <property type="protein sequence ID" value="ORY09753.1"/>
    <property type="molecule type" value="Genomic_DNA"/>
</dbReference>
<reference evidence="2 3" key="1">
    <citation type="submission" date="2016-07" db="EMBL/GenBank/DDBJ databases">
        <title>Pervasive Adenine N6-methylation of Active Genes in Fungi.</title>
        <authorList>
            <consortium name="DOE Joint Genome Institute"/>
            <person name="Mondo S.J."/>
            <person name="Dannebaum R.O."/>
            <person name="Kuo R.C."/>
            <person name="Labutti K."/>
            <person name="Haridas S."/>
            <person name="Kuo A."/>
            <person name="Salamov A."/>
            <person name="Ahrendt S.R."/>
            <person name="Lipzen A."/>
            <person name="Sullivan W."/>
            <person name="Andreopoulos W.B."/>
            <person name="Clum A."/>
            <person name="Lindquist E."/>
            <person name="Daum C."/>
            <person name="Ramamoorthy G.K."/>
            <person name="Gryganskyi A."/>
            <person name="Culley D."/>
            <person name="Magnuson J.K."/>
            <person name="James T.Y."/>
            <person name="O'Malley M.A."/>
            <person name="Stajich J.E."/>
            <person name="Spatafora J.W."/>
            <person name="Visel A."/>
            <person name="Grigoriev I.V."/>
        </authorList>
    </citation>
    <scope>NUCLEOTIDE SEQUENCE [LARGE SCALE GENOMIC DNA]</scope>
    <source>
        <strain evidence="2 3">CBS 115471</strain>
    </source>
</reference>
<accession>A0A1Y1ZHM6</accession>
<dbReference type="AlphaFoldDB" id="A0A1Y1ZHM6"/>
<proteinExistence type="predicted"/>
<evidence type="ECO:0000256" key="1">
    <source>
        <dbReference type="SAM" id="SignalP"/>
    </source>
</evidence>